<keyword evidence="3" id="KW-1185">Reference proteome</keyword>
<gene>
    <name evidence="2" type="ORF">ACFPOF_08710</name>
</gene>
<sequence length="50" mass="5536">MFLAEAASEAANQIKLFGMSNKFWIVILVLVLFVVSILTASYNEDKTKGL</sequence>
<dbReference type="EMBL" id="JBHSMI010000015">
    <property type="protein sequence ID" value="MFC5402820.1"/>
    <property type="molecule type" value="Genomic_DNA"/>
</dbReference>
<evidence type="ECO:0000313" key="2">
    <source>
        <dbReference type="EMBL" id="MFC5402820.1"/>
    </source>
</evidence>
<evidence type="ECO:0000313" key="3">
    <source>
        <dbReference type="Proteomes" id="UP001596113"/>
    </source>
</evidence>
<keyword evidence="1" id="KW-1133">Transmembrane helix</keyword>
<keyword evidence="1" id="KW-0812">Transmembrane</keyword>
<organism evidence="2 3">
    <name type="scientific">Cohnella soli</name>
    <dbReference type="NCBI Taxonomy" id="425005"/>
    <lineage>
        <taxon>Bacteria</taxon>
        <taxon>Bacillati</taxon>
        <taxon>Bacillota</taxon>
        <taxon>Bacilli</taxon>
        <taxon>Bacillales</taxon>
        <taxon>Paenibacillaceae</taxon>
        <taxon>Cohnella</taxon>
    </lineage>
</organism>
<dbReference type="RefSeq" id="WP_378131626.1">
    <property type="nucleotide sequence ID" value="NZ_JBHSMI010000015.1"/>
</dbReference>
<evidence type="ECO:0000256" key="1">
    <source>
        <dbReference type="SAM" id="Phobius"/>
    </source>
</evidence>
<protein>
    <submittedName>
        <fullName evidence="2">Uncharacterized protein</fullName>
    </submittedName>
</protein>
<name>A0ABW0HNM7_9BACL</name>
<dbReference type="Proteomes" id="UP001596113">
    <property type="component" value="Unassembled WGS sequence"/>
</dbReference>
<accession>A0ABW0HNM7</accession>
<keyword evidence="1" id="KW-0472">Membrane</keyword>
<feature type="transmembrane region" description="Helical" evidence="1">
    <location>
        <begin position="23"/>
        <end position="42"/>
    </location>
</feature>
<proteinExistence type="predicted"/>
<reference evidence="3" key="1">
    <citation type="journal article" date="2019" name="Int. J. Syst. Evol. Microbiol.">
        <title>The Global Catalogue of Microorganisms (GCM) 10K type strain sequencing project: providing services to taxonomists for standard genome sequencing and annotation.</title>
        <authorList>
            <consortium name="The Broad Institute Genomics Platform"/>
            <consortium name="The Broad Institute Genome Sequencing Center for Infectious Disease"/>
            <person name="Wu L."/>
            <person name="Ma J."/>
        </authorList>
    </citation>
    <scope>NUCLEOTIDE SEQUENCE [LARGE SCALE GENOMIC DNA]</scope>
    <source>
        <strain evidence="3">CGMCC 1.18575</strain>
    </source>
</reference>
<comment type="caution">
    <text evidence="2">The sequence shown here is derived from an EMBL/GenBank/DDBJ whole genome shotgun (WGS) entry which is preliminary data.</text>
</comment>